<evidence type="ECO:0000313" key="1">
    <source>
        <dbReference type="EMBL" id="BBY05567.1"/>
    </source>
</evidence>
<proteinExistence type="predicted"/>
<dbReference type="AlphaFoldDB" id="A0A7I7PAF0"/>
<dbReference type="Proteomes" id="UP000466894">
    <property type="component" value="Chromosome"/>
</dbReference>
<dbReference type="KEGG" id="mnv:MNVI_08850"/>
<evidence type="ECO:0000313" key="2">
    <source>
        <dbReference type="Proteomes" id="UP000466894"/>
    </source>
</evidence>
<gene>
    <name evidence="1" type="ORF">MNVI_08850</name>
</gene>
<sequence length="109" mass="11887">MDGSDVQWPVMARLPIACIKWPLGQLRARSGAACADETCQNGPVADNAENKAQKTRYVDNGWPTTNPDDHAVSELRTDRTGALSPYGEVVFPLPADDLPYVHPVTVVNR</sequence>
<organism evidence="1 2">
    <name type="scientific">Mycobacterium noviomagense</name>
    <dbReference type="NCBI Taxonomy" id="459858"/>
    <lineage>
        <taxon>Bacteria</taxon>
        <taxon>Bacillati</taxon>
        <taxon>Actinomycetota</taxon>
        <taxon>Actinomycetes</taxon>
        <taxon>Mycobacteriales</taxon>
        <taxon>Mycobacteriaceae</taxon>
        <taxon>Mycobacterium</taxon>
    </lineage>
</organism>
<name>A0A7I7PAF0_9MYCO</name>
<accession>A0A7I7PAF0</accession>
<protein>
    <submittedName>
        <fullName evidence="1">Uncharacterized protein</fullName>
    </submittedName>
</protein>
<reference evidence="1 2" key="1">
    <citation type="journal article" date="2019" name="Emerg. Microbes Infect.">
        <title>Comprehensive subspecies identification of 175 nontuberculous mycobacteria species based on 7547 genomic profiles.</title>
        <authorList>
            <person name="Matsumoto Y."/>
            <person name="Kinjo T."/>
            <person name="Motooka D."/>
            <person name="Nabeya D."/>
            <person name="Jung N."/>
            <person name="Uechi K."/>
            <person name="Horii T."/>
            <person name="Iida T."/>
            <person name="Fujita J."/>
            <person name="Nakamura S."/>
        </authorList>
    </citation>
    <scope>NUCLEOTIDE SEQUENCE [LARGE SCALE GENOMIC DNA]</scope>
    <source>
        <strain evidence="1 2">JCM 16367</strain>
    </source>
</reference>
<dbReference type="EMBL" id="AP022583">
    <property type="protein sequence ID" value="BBY05567.1"/>
    <property type="molecule type" value="Genomic_DNA"/>
</dbReference>